<evidence type="ECO:0000313" key="2">
    <source>
        <dbReference type="Proteomes" id="UP000054653"/>
    </source>
</evidence>
<protein>
    <submittedName>
        <fullName evidence="1">Uncharacterized protein</fullName>
    </submittedName>
</protein>
<dbReference type="OrthoDB" id="5920293at2759"/>
<dbReference type="AlphaFoldDB" id="A0A0V1CNL7"/>
<keyword evidence="2" id="KW-1185">Reference proteome</keyword>
<proteinExistence type="predicted"/>
<name>A0A0V1CNL7_TRIBR</name>
<reference evidence="1 2" key="1">
    <citation type="submission" date="2015-01" db="EMBL/GenBank/DDBJ databases">
        <title>Evolution of Trichinella species and genotypes.</title>
        <authorList>
            <person name="Korhonen P.K."/>
            <person name="Edoardo P."/>
            <person name="Giuseppe L.R."/>
            <person name="Gasser R.B."/>
        </authorList>
    </citation>
    <scope>NUCLEOTIDE SEQUENCE [LARGE SCALE GENOMIC DNA]</scope>
    <source>
        <strain evidence="1">ISS120</strain>
    </source>
</reference>
<dbReference type="EMBL" id="JYDI01000139">
    <property type="protein sequence ID" value="KRY50880.1"/>
    <property type="molecule type" value="Genomic_DNA"/>
</dbReference>
<sequence length="191" mass="21550">MPVKLLVNLIAQKNSSVKASFSLVRNGKIKMLKKIVYSKEAGTEVVPHWCFFFDYDELGRHAAAKLPCALLHYVIDASCCTTSIEISCCVRLRVEICVVHAENREMGCLIYNATRTLILVWKAWRGNFFLPWSSFSDDDYISGDAFCAVASVITSDVNFSRKEKIVLFAVSTERGKRLAGFLLLPVSFFQY</sequence>
<dbReference type="Proteomes" id="UP000054653">
    <property type="component" value="Unassembled WGS sequence"/>
</dbReference>
<accession>A0A0V1CNL7</accession>
<gene>
    <name evidence="1" type="ORF">T03_13931</name>
</gene>
<comment type="caution">
    <text evidence="1">The sequence shown here is derived from an EMBL/GenBank/DDBJ whole genome shotgun (WGS) entry which is preliminary data.</text>
</comment>
<organism evidence="1 2">
    <name type="scientific">Trichinella britovi</name>
    <name type="common">Parasitic roundworm</name>
    <dbReference type="NCBI Taxonomy" id="45882"/>
    <lineage>
        <taxon>Eukaryota</taxon>
        <taxon>Metazoa</taxon>
        <taxon>Ecdysozoa</taxon>
        <taxon>Nematoda</taxon>
        <taxon>Enoplea</taxon>
        <taxon>Dorylaimia</taxon>
        <taxon>Trichinellida</taxon>
        <taxon>Trichinellidae</taxon>
        <taxon>Trichinella</taxon>
    </lineage>
</organism>
<evidence type="ECO:0000313" key="1">
    <source>
        <dbReference type="EMBL" id="KRY50880.1"/>
    </source>
</evidence>